<proteinExistence type="predicted"/>
<dbReference type="PROSITE" id="PS51257">
    <property type="entry name" value="PROKAR_LIPOPROTEIN"/>
    <property type="match status" value="1"/>
</dbReference>
<feature type="signal peptide" evidence="2">
    <location>
        <begin position="1"/>
        <end position="24"/>
    </location>
</feature>
<sequence length="186" mass="18693">MVGRNRIVLTVVALATALTLGLSGCGPKATTASSSSTAPAGAGCQSVGSIKFDKTKFVLHAGLAFGAFHHWIWKPYKANAFSKGQKGRITALIKGALAAAFTIHELKVAKADAESSPTLCKLVAPLDKAGAYLSGLTTKIRNGSVTDSELSSANSQINGAQSGAAADGAPAPDQVPSDGQLASGGN</sequence>
<protein>
    <submittedName>
        <fullName evidence="3">Uncharacterized protein</fullName>
    </submittedName>
</protein>
<comment type="caution">
    <text evidence="3">The sequence shown here is derived from an EMBL/GenBank/DDBJ whole genome shotgun (WGS) entry which is preliminary data.</text>
</comment>
<dbReference type="EMBL" id="BAAANY010000044">
    <property type="protein sequence ID" value="GAA1720060.1"/>
    <property type="molecule type" value="Genomic_DNA"/>
</dbReference>
<feature type="chain" id="PRO_5045195043" evidence="2">
    <location>
        <begin position="25"/>
        <end position="186"/>
    </location>
</feature>
<feature type="region of interest" description="Disordered" evidence="1">
    <location>
        <begin position="147"/>
        <end position="186"/>
    </location>
</feature>
<name>A0ABN2J8G4_9ACTN</name>
<feature type="compositionally biased region" description="Low complexity" evidence="1">
    <location>
        <begin position="163"/>
        <end position="172"/>
    </location>
</feature>
<organism evidence="3 4">
    <name type="scientific">Fodinicola feengrottensis</name>
    <dbReference type="NCBI Taxonomy" id="435914"/>
    <lineage>
        <taxon>Bacteria</taxon>
        <taxon>Bacillati</taxon>
        <taxon>Actinomycetota</taxon>
        <taxon>Actinomycetes</taxon>
        <taxon>Mycobacteriales</taxon>
        <taxon>Fodinicola</taxon>
    </lineage>
</organism>
<feature type="compositionally biased region" description="Polar residues" evidence="1">
    <location>
        <begin position="147"/>
        <end position="161"/>
    </location>
</feature>
<keyword evidence="2" id="KW-0732">Signal</keyword>
<accession>A0ABN2J8G4</accession>
<dbReference type="Proteomes" id="UP001500618">
    <property type="component" value="Unassembled WGS sequence"/>
</dbReference>
<gene>
    <name evidence="3" type="ORF">GCM10009765_80420</name>
</gene>
<evidence type="ECO:0000313" key="4">
    <source>
        <dbReference type="Proteomes" id="UP001500618"/>
    </source>
</evidence>
<reference evidence="3 4" key="1">
    <citation type="journal article" date="2019" name="Int. J. Syst. Evol. Microbiol.">
        <title>The Global Catalogue of Microorganisms (GCM) 10K type strain sequencing project: providing services to taxonomists for standard genome sequencing and annotation.</title>
        <authorList>
            <consortium name="The Broad Institute Genomics Platform"/>
            <consortium name="The Broad Institute Genome Sequencing Center for Infectious Disease"/>
            <person name="Wu L."/>
            <person name="Ma J."/>
        </authorList>
    </citation>
    <scope>NUCLEOTIDE SEQUENCE [LARGE SCALE GENOMIC DNA]</scope>
    <source>
        <strain evidence="3 4">JCM 14718</strain>
    </source>
</reference>
<keyword evidence="4" id="KW-1185">Reference proteome</keyword>
<dbReference type="RefSeq" id="WP_344315235.1">
    <property type="nucleotide sequence ID" value="NZ_BAAANY010000044.1"/>
</dbReference>
<evidence type="ECO:0000256" key="2">
    <source>
        <dbReference type="SAM" id="SignalP"/>
    </source>
</evidence>
<evidence type="ECO:0000313" key="3">
    <source>
        <dbReference type="EMBL" id="GAA1720060.1"/>
    </source>
</evidence>
<evidence type="ECO:0000256" key="1">
    <source>
        <dbReference type="SAM" id="MobiDB-lite"/>
    </source>
</evidence>